<dbReference type="AlphaFoldDB" id="A0A087URW6"/>
<dbReference type="Proteomes" id="UP000054359">
    <property type="component" value="Unassembled WGS sequence"/>
</dbReference>
<gene>
    <name evidence="1" type="ORF">X975_03467</name>
</gene>
<keyword evidence="2" id="KW-1185">Reference proteome</keyword>
<dbReference type="EMBL" id="KK121267">
    <property type="protein sequence ID" value="KFM80105.1"/>
    <property type="molecule type" value="Genomic_DNA"/>
</dbReference>
<evidence type="ECO:0000313" key="1">
    <source>
        <dbReference type="EMBL" id="KFM80105.1"/>
    </source>
</evidence>
<sequence>MRRLTVQDKTRIKKRYLMTDCQTCIEPNSIKLGLNPFFWG</sequence>
<reference evidence="1 2" key="1">
    <citation type="submission" date="2013-11" db="EMBL/GenBank/DDBJ databases">
        <title>Genome sequencing of Stegodyphus mimosarum.</title>
        <authorList>
            <person name="Bechsgaard J."/>
        </authorList>
    </citation>
    <scope>NUCLEOTIDE SEQUENCE [LARGE SCALE GENOMIC DNA]</scope>
</reference>
<evidence type="ECO:0000313" key="2">
    <source>
        <dbReference type="Proteomes" id="UP000054359"/>
    </source>
</evidence>
<proteinExistence type="predicted"/>
<name>A0A087URW6_STEMI</name>
<accession>A0A087URW6</accession>
<protein>
    <submittedName>
        <fullName evidence="1">Uncharacterized protein</fullName>
    </submittedName>
</protein>
<feature type="non-terminal residue" evidence="1">
    <location>
        <position position="40"/>
    </location>
</feature>
<organism evidence="1 2">
    <name type="scientific">Stegodyphus mimosarum</name>
    <name type="common">African social velvet spider</name>
    <dbReference type="NCBI Taxonomy" id="407821"/>
    <lineage>
        <taxon>Eukaryota</taxon>
        <taxon>Metazoa</taxon>
        <taxon>Ecdysozoa</taxon>
        <taxon>Arthropoda</taxon>
        <taxon>Chelicerata</taxon>
        <taxon>Arachnida</taxon>
        <taxon>Araneae</taxon>
        <taxon>Araneomorphae</taxon>
        <taxon>Entelegynae</taxon>
        <taxon>Eresoidea</taxon>
        <taxon>Eresidae</taxon>
        <taxon>Stegodyphus</taxon>
    </lineage>
</organism>